<protein>
    <recommendedName>
        <fullName evidence="2">Right handed beta helix domain-containing protein</fullName>
    </recommendedName>
</protein>
<sequence>MGIRQILRISACSAFQINADSGDAHGFENCDLVAGNFSDQIISASGNANGMKGCNRISSCFISVITAPGGVANGYLNCNYISSSHSLTALNNNNNKIRRH</sequence>
<gene>
    <name evidence="1" type="ORF">LCGC14_1474790</name>
</gene>
<evidence type="ECO:0000313" key="1">
    <source>
        <dbReference type="EMBL" id="KKM67075.1"/>
    </source>
</evidence>
<accession>A0A0F9LRR4</accession>
<dbReference type="AlphaFoldDB" id="A0A0F9LRR4"/>
<reference evidence="1" key="1">
    <citation type="journal article" date="2015" name="Nature">
        <title>Complex archaea that bridge the gap between prokaryotes and eukaryotes.</title>
        <authorList>
            <person name="Spang A."/>
            <person name="Saw J.H."/>
            <person name="Jorgensen S.L."/>
            <person name="Zaremba-Niedzwiedzka K."/>
            <person name="Martijn J."/>
            <person name="Lind A.E."/>
            <person name="van Eijk R."/>
            <person name="Schleper C."/>
            <person name="Guy L."/>
            <person name="Ettema T.J."/>
        </authorList>
    </citation>
    <scope>NUCLEOTIDE SEQUENCE</scope>
</reference>
<organism evidence="1">
    <name type="scientific">marine sediment metagenome</name>
    <dbReference type="NCBI Taxonomy" id="412755"/>
    <lineage>
        <taxon>unclassified sequences</taxon>
        <taxon>metagenomes</taxon>
        <taxon>ecological metagenomes</taxon>
    </lineage>
</organism>
<comment type="caution">
    <text evidence="1">The sequence shown here is derived from an EMBL/GenBank/DDBJ whole genome shotgun (WGS) entry which is preliminary data.</text>
</comment>
<proteinExistence type="predicted"/>
<dbReference type="EMBL" id="LAZR01010413">
    <property type="protein sequence ID" value="KKM67075.1"/>
    <property type="molecule type" value="Genomic_DNA"/>
</dbReference>
<evidence type="ECO:0008006" key="2">
    <source>
        <dbReference type="Google" id="ProtNLM"/>
    </source>
</evidence>
<name>A0A0F9LRR4_9ZZZZ</name>